<protein>
    <submittedName>
        <fullName evidence="3">AAA domain-containing protein</fullName>
    </submittedName>
</protein>
<dbReference type="Pfam" id="PF00651">
    <property type="entry name" value="BTB"/>
    <property type="match status" value="1"/>
</dbReference>
<dbReference type="InterPro" id="IPR011333">
    <property type="entry name" value="SKP1/BTB/POZ_sf"/>
</dbReference>
<dbReference type="CDD" id="cd18186">
    <property type="entry name" value="BTB_POZ_ZBTB_KLHL-like"/>
    <property type="match status" value="1"/>
</dbReference>
<dbReference type="AlphaFoldDB" id="A0A5K1JVC5"/>
<dbReference type="PANTHER" id="PTHR24410">
    <property type="entry name" value="HL07962P-RELATED"/>
    <property type="match status" value="1"/>
</dbReference>
<feature type="region of interest" description="Disordered" evidence="1">
    <location>
        <begin position="242"/>
        <end position="263"/>
    </location>
</feature>
<proteinExistence type="predicted"/>
<dbReference type="InterPro" id="IPR000210">
    <property type="entry name" value="BTB/POZ_dom"/>
</dbReference>
<reference evidence="3" key="1">
    <citation type="submission" date="2019-10" db="EMBL/GenBank/DDBJ databases">
        <authorList>
            <person name="Nor Muhammad N."/>
        </authorList>
    </citation>
    <scope>NUCLEOTIDE SEQUENCE</scope>
</reference>
<evidence type="ECO:0000256" key="1">
    <source>
        <dbReference type="SAM" id="MobiDB-lite"/>
    </source>
</evidence>
<dbReference type="SUPFAM" id="SSF54695">
    <property type="entry name" value="POZ domain"/>
    <property type="match status" value="1"/>
</dbReference>
<dbReference type="PANTHER" id="PTHR24410:SF23">
    <property type="entry name" value="BTB DOMAIN-CONTAINING PROTEIN-RELATED"/>
    <property type="match status" value="1"/>
</dbReference>
<feature type="compositionally biased region" description="Pro residues" evidence="1">
    <location>
        <begin position="250"/>
        <end position="261"/>
    </location>
</feature>
<dbReference type="SMART" id="SM00225">
    <property type="entry name" value="BTB"/>
    <property type="match status" value="2"/>
</dbReference>
<feature type="region of interest" description="Disordered" evidence="1">
    <location>
        <begin position="1"/>
        <end position="30"/>
    </location>
</feature>
<name>A0A5K1JVC5_9APHY</name>
<organism evidence="3">
    <name type="scientific">Ganoderma boninense</name>
    <dbReference type="NCBI Taxonomy" id="34458"/>
    <lineage>
        <taxon>Eukaryota</taxon>
        <taxon>Fungi</taxon>
        <taxon>Dikarya</taxon>
        <taxon>Basidiomycota</taxon>
        <taxon>Agaricomycotina</taxon>
        <taxon>Agaricomycetes</taxon>
        <taxon>Polyporales</taxon>
        <taxon>Polyporaceae</taxon>
        <taxon>Ganoderma</taxon>
    </lineage>
</organism>
<sequence length="569" mass="61654">MARRTKSKSNEATPGNPSPDPSLPTVAPHPFNQASADITLRTSDRVDFHVHSQILSQASPMFADMLSLPQPSSASQDTNAVRPVIDVAEDSKTLGRLLRLCYPIKKESLDMLDDVVPVFQAAMKYDMEWPVSTLTADLVSNAPRSPLRTWAVASRCGMEDLAQKAVESILKKATSPLSQFRIHWEEEEEKEEEDEDPIPTPISPLSLLKTMLDEQGKEVLRGISAADYFRLREYLRAGDGHATTRLLSPPNSPSPSNPTPERPALQDALIFSSPPPDTLLRCPDGLKIRVHAVILLLHSPLLGERLRAATDSSASLRPNRPAATADDDTESVSLEVDIDGATLSALLAVVYGGNAQLPSDCHALGAVLAAAIRFGMAQVTESAQGRWDSLSATSPLEAYFVAVEHGLTAHARLAARKVLERSIAGKYVPAMESGTALAYHHLLEYYQTCARTIDARMKAAVASRTSDFTRTVDQDRYAYGLSCSRSLQGPAYVAQTYLSSLGRTMDTDSPGVGCSFDLTLSALLGKSSSVWPRCTASGCQRYVEVLMKISGELPQVVADAIAEVQLEIE</sequence>
<dbReference type="InterPro" id="IPR051481">
    <property type="entry name" value="BTB-POZ/Galectin-3-binding"/>
</dbReference>
<evidence type="ECO:0000313" key="3">
    <source>
        <dbReference type="EMBL" id="VWO95481.1"/>
    </source>
</evidence>
<evidence type="ECO:0000259" key="2">
    <source>
        <dbReference type="PROSITE" id="PS50097"/>
    </source>
</evidence>
<feature type="domain" description="BTB" evidence="2">
    <location>
        <begin position="36"/>
        <end position="102"/>
    </location>
</feature>
<gene>
    <name evidence="3" type="primary">I1RC95</name>
</gene>
<dbReference type="Gene3D" id="3.30.710.10">
    <property type="entry name" value="Potassium Channel Kv1.1, Chain A"/>
    <property type="match status" value="2"/>
</dbReference>
<accession>A0A5K1JVC5</accession>
<dbReference type="PROSITE" id="PS50097">
    <property type="entry name" value="BTB"/>
    <property type="match status" value="2"/>
</dbReference>
<dbReference type="EMBL" id="LR724862">
    <property type="protein sequence ID" value="VWO95481.1"/>
    <property type="molecule type" value="Genomic_DNA"/>
</dbReference>
<feature type="domain" description="BTB" evidence="2">
    <location>
        <begin position="276"/>
        <end position="359"/>
    </location>
</feature>
<feature type="region of interest" description="Disordered" evidence="1">
    <location>
        <begin position="310"/>
        <end position="331"/>
    </location>
</feature>